<dbReference type="Proteomes" id="UP000663889">
    <property type="component" value="Unassembled WGS sequence"/>
</dbReference>
<protein>
    <recommendedName>
        <fullName evidence="4">NAD(P)(+)--arginine ADP-ribosyltransferase</fullName>
    </recommendedName>
</protein>
<evidence type="ECO:0008006" key="4">
    <source>
        <dbReference type="Google" id="ProtNLM"/>
    </source>
</evidence>
<evidence type="ECO:0000313" key="3">
    <source>
        <dbReference type="Proteomes" id="UP000663889"/>
    </source>
</evidence>
<evidence type="ECO:0000256" key="1">
    <source>
        <dbReference type="SAM" id="Coils"/>
    </source>
</evidence>
<dbReference type="InterPro" id="IPR011990">
    <property type="entry name" value="TPR-like_helical_dom_sf"/>
</dbReference>
<reference evidence="2" key="1">
    <citation type="submission" date="2021-02" db="EMBL/GenBank/DDBJ databases">
        <authorList>
            <person name="Nowell W R."/>
        </authorList>
    </citation>
    <scope>NUCLEOTIDE SEQUENCE</scope>
</reference>
<keyword evidence="1" id="KW-0175">Coiled coil</keyword>
<feature type="coiled-coil region" evidence="1">
    <location>
        <begin position="508"/>
        <end position="535"/>
    </location>
</feature>
<dbReference type="Gene3D" id="3.90.176.10">
    <property type="entry name" value="Toxin ADP-ribosyltransferase, Chain A, domain 1"/>
    <property type="match status" value="1"/>
</dbReference>
<proteinExistence type="predicted"/>
<dbReference type="Gene3D" id="1.25.40.10">
    <property type="entry name" value="Tetratricopeptide repeat domain"/>
    <property type="match status" value="1"/>
</dbReference>
<sequence>MIRQNPVSTESINNLLSVLNSFNLPVSLDTNVKETIVTIVNTLNSYPGSLLCAATILSHSVFSKLFVYYRLLLKEGRQLIHISNDTNQLKSLSELNTFLCQLSIGITNTNIHMFKNFFLKKSFIDELCDCLNDITNGHIENSFFMSIVDSMIAAFHRLHDKDIDNIVYNPIHEQLINSIVQYITSIHFNEDIASASITSEQRMILKNCLHYMANLKTSYGHHWQTIISRSQLQSFVQWFEKTSQLSVDWWTPYKITIIDYFITIFSIRLNDLNINEEELNLYMTLLNQFASILLLSKDSQNYHLIDIIIKHLFIFSNYEFSSQSNAFQIIISFLHELTSDVSLYSEQDDNAVFYACCLLIKFNSYDEDDIENLVFILMNSLLKTLNRNQSIQVNRILCYLKSLLLRYEFQTKQELNNSQSLSLLRQCATNFESFDATIRQIAIDIFYSIMVIPKQETYTSIDSLTRQIITTDVPIEQVVIYDWSLDNWKKTDDVKTVLIPIILQDYEEKKLSSTKKQIQERIIKLNRQHIAERNREDVTIVWVYDGKTMKSNDLLRIRRQLNLIRYHIKYFDSIKSLNAALNFILCRQSEYIVVLIDFVALYSIIDQLFHSPHLLLSVYVYNSTKEIPMVSFVSSDIQSCITSFVADIEFTTIYNVEFAFYETKQTQSACDLTNSSSHFLWLLFLGEVLPTIPAGNHYDFVSAARCWYSKNVGALNEIDYFEMMYNNQAPDIWYNSKKSTLIQRILQNAFKQGNMDIIYVARSIIIDLMRKITFSYTSNERCCVFVGTIISKKRVAFLYKHQDVLLTPIGFLIGHTNRDKIITHLQKQKQSSQNLLGKVLFEINTINIPILNLSDENILFNIGVVFRILNVEFDSILDIYHIHLETITNDDLTEQFMETYIYLKSQVGEYINRNILFGLLLVDMNCIRSAMNYFLYYDYHASDNREIEIHKLATLGRIALRCNKLLDAEKFLLNACDLHKRSQISIEDSFIGRIRLDLVLVLIQQNRQNEATDLCRETLSILCDSPQNLSITLLNLAQSISSLCNIELELANTSFTQIIQEYEIKNYLCQHPVLIGGCAIEIGDKYRAKGLIDMALKSYLFSCSISDRNQPMNHPMILASLHRLSELLNLTSVAEKLETRLTLMYQEILSDDANDESNKIIADIGRRLALHFIKINDHSQANRWFEMCLSIYRKQWPLQEQLIHQCQAYCFKNVFGSQMQIQVKTSTEHDSLQLNDIVRSVSYMRLITKSLLREKVDEENHRWDEAMAKWKHNCEVNSGVVVRKLIVWIDPDLQQKKDDNATYTRLCTCEHVDFHSFEDVDSAVFYLMRNYEFTHAQIILANTIADEFFDMQEIARLQTVVCLTMCIFIYDADEQEEIDRYNHYLTYLPCRRKCRSEERYHYEQCLIMSKDEYLLQEFALQTDILGSTIAHIIWLVDIEAFGNMFSGTVDQEKHDIMLTDDISDHDHIEFIGYISGYGISIPKVLHHLRFPEPIHMSKADVQMAALVIFGRRHNLTDQQITILCRYFGTGNCIRSTTFIKYLVRLWSLESPISFYRLVNTALAECSLNDIHCLRYIIYDYFEMFYAKLLPYFSGILYRGISMSEENIAILMSLEGQKIYFVCFTATSKNRARAQVGGNVLFEIQTLSAEGQEAQKLHSNADISIVSQFPEEEEVLYAPLATFRLISIVHDDNEYDMEHYTVKLQELGGSSFLSILHLDKIKRMPNASPFLIGTDHWQIPVSEGKRLFSLFLDIYSPDFFHLNILKSDR</sequence>
<organism evidence="2 3">
    <name type="scientific">Rotaria sordida</name>
    <dbReference type="NCBI Taxonomy" id="392033"/>
    <lineage>
        <taxon>Eukaryota</taxon>
        <taxon>Metazoa</taxon>
        <taxon>Spiralia</taxon>
        <taxon>Gnathifera</taxon>
        <taxon>Rotifera</taxon>
        <taxon>Eurotatoria</taxon>
        <taxon>Bdelloidea</taxon>
        <taxon>Philodinida</taxon>
        <taxon>Philodinidae</taxon>
        <taxon>Rotaria</taxon>
    </lineage>
</organism>
<gene>
    <name evidence="2" type="ORF">SEV965_LOCUS22225</name>
</gene>
<dbReference type="EMBL" id="CAJNOU010001556">
    <property type="protein sequence ID" value="CAF1221754.1"/>
    <property type="molecule type" value="Genomic_DNA"/>
</dbReference>
<accession>A0A814XXY8</accession>
<comment type="caution">
    <text evidence="2">The sequence shown here is derived from an EMBL/GenBank/DDBJ whole genome shotgun (WGS) entry which is preliminary data.</text>
</comment>
<evidence type="ECO:0000313" key="2">
    <source>
        <dbReference type="EMBL" id="CAF1221754.1"/>
    </source>
</evidence>
<dbReference type="SUPFAM" id="SSF56399">
    <property type="entry name" value="ADP-ribosylation"/>
    <property type="match status" value="1"/>
</dbReference>
<name>A0A814XXY8_9BILA</name>